<protein>
    <submittedName>
        <fullName evidence="1">E3 ubiquitin-protein ligase KEG</fullName>
    </submittedName>
</protein>
<evidence type="ECO:0000313" key="2">
    <source>
        <dbReference type="Proteomes" id="UP001164539"/>
    </source>
</evidence>
<proteinExistence type="predicted"/>
<organism evidence="1 2">
    <name type="scientific">Melia azedarach</name>
    <name type="common">Chinaberry tree</name>
    <dbReference type="NCBI Taxonomy" id="155640"/>
    <lineage>
        <taxon>Eukaryota</taxon>
        <taxon>Viridiplantae</taxon>
        <taxon>Streptophyta</taxon>
        <taxon>Embryophyta</taxon>
        <taxon>Tracheophyta</taxon>
        <taxon>Spermatophyta</taxon>
        <taxon>Magnoliopsida</taxon>
        <taxon>eudicotyledons</taxon>
        <taxon>Gunneridae</taxon>
        <taxon>Pentapetalae</taxon>
        <taxon>rosids</taxon>
        <taxon>malvids</taxon>
        <taxon>Sapindales</taxon>
        <taxon>Meliaceae</taxon>
        <taxon>Melia</taxon>
    </lineage>
</organism>
<dbReference type="Proteomes" id="UP001164539">
    <property type="component" value="Chromosome 5"/>
</dbReference>
<sequence length="269" mass="30304">MCGNLKQWMYLKELWLVWMLIPDRNGFVLVKIPGLHNPLKVQESTLERVMSDLAAGDWVSLKYESNKHTSVGILHSIQRDGSVAVGFIGLETLWKGRSSEIQMAEPYYMGQFVRLKANVFTPRFEWPRKRGGEWATGRILQVLPNGCLVVGFPGRFPFGHESNNCLADPAEVELVSFDTCPGVVEKYQHVEDYHWSVRPLAVALGLFTAMKLGLFIGRNVSAKLKKGQRNSMRGGGNCQDGQAGGKCILASITSCKHYFQRRCFYYCCC</sequence>
<dbReference type="EMBL" id="CM051398">
    <property type="protein sequence ID" value="KAJ4718414.1"/>
    <property type="molecule type" value="Genomic_DNA"/>
</dbReference>
<reference evidence="1 2" key="1">
    <citation type="journal article" date="2023" name="Science">
        <title>Complex scaffold remodeling in plant triterpene biosynthesis.</title>
        <authorList>
            <person name="De La Pena R."/>
            <person name="Hodgson H."/>
            <person name="Liu J.C."/>
            <person name="Stephenson M.J."/>
            <person name="Martin A.C."/>
            <person name="Owen C."/>
            <person name="Harkess A."/>
            <person name="Leebens-Mack J."/>
            <person name="Jimenez L.E."/>
            <person name="Osbourn A."/>
            <person name="Sattely E.S."/>
        </authorList>
    </citation>
    <scope>NUCLEOTIDE SEQUENCE [LARGE SCALE GENOMIC DNA]</scope>
    <source>
        <strain evidence="2">cv. JPN11</strain>
        <tissue evidence="1">Leaf</tissue>
    </source>
</reference>
<keyword evidence="2" id="KW-1185">Reference proteome</keyword>
<name>A0ACC1Y5X3_MELAZ</name>
<gene>
    <name evidence="1" type="ORF">OWV82_010099</name>
</gene>
<comment type="caution">
    <text evidence="1">The sequence shown here is derived from an EMBL/GenBank/DDBJ whole genome shotgun (WGS) entry which is preliminary data.</text>
</comment>
<evidence type="ECO:0000313" key="1">
    <source>
        <dbReference type="EMBL" id="KAJ4718414.1"/>
    </source>
</evidence>
<accession>A0ACC1Y5X3</accession>